<evidence type="ECO:0000313" key="4">
    <source>
        <dbReference type="Proteomes" id="UP001262410"/>
    </source>
</evidence>
<dbReference type="PRINTS" id="PR00081">
    <property type="entry name" value="GDHRDH"/>
</dbReference>
<dbReference type="EC" id="1.1.1.100" evidence="3"/>
<sequence>MTQGIAGRELEGRVAIVTGAARNIGRAIALDLADAGAAVLVHARGSADLAAEVVREIEARGGRARMHLADITVPDRAAGTVAAAVEAFGRLDILVNSAAVRHETAFAAMTLADWHEVLAVILDGAFLMAQAAVPHLKGSDGASIVNLGGMSAHSGSAGRVHVTTAKAGIVGFTHGLAHDLGPDGITVNCVVPGLIGTQRTHLRGGEPAHHAQHTTLVGRRGKPEEVASLVRYLAGPSARYITGQTLHVNGGAFLS</sequence>
<dbReference type="InterPro" id="IPR050259">
    <property type="entry name" value="SDR"/>
</dbReference>
<evidence type="ECO:0000256" key="1">
    <source>
        <dbReference type="ARBA" id="ARBA00006484"/>
    </source>
</evidence>
<feature type="domain" description="Ketoreductase" evidence="2">
    <location>
        <begin position="13"/>
        <end position="210"/>
    </location>
</feature>
<dbReference type="InterPro" id="IPR002347">
    <property type="entry name" value="SDR_fam"/>
</dbReference>
<dbReference type="PRINTS" id="PR00080">
    <property type="entry name" value="SDRFAMILY"/>
</dbReference>
<dbReference type="PANTHER" id="PTHR42879">
    <property type="entry name" value="3-OXOACYL-(ACYL-CARRIER-PROTEIN) REDUCTASE"/>
    <property type="match status" value="1"/>
</dbReference>
<reference evidence="3 4" key="1">
    <citation type="submission" date="2023-07" db="EMBL/GenBank/DDBJ databases">
        <title>Sorghum-associated microbial communities from plants grown in Nebraska, USA.</title>
        <authorList>
            <person name="Schachtman D."/>
        </authorList>
    </citation>
    <scope>NUCLEOTIDE SEQUENCE [LARGE SCALE GENOMIC DNA]</scope>
    <source>
        <strain evidence="3 4">584</strain>
    </source>
</reference>
<gene>
    <name evidence="3" type="ORF">E9232_000537</name>
</gene>
<dbReference type="SUPFAM" id="SSF51735">
    <property type="entry name" value="NAD(P)-binding Rossmann-fold domains"/>
    <property type="match status" value="1"/>
</dbReference>
<organism evidence="3 4">
    <name type="scientific">Inquilinus ginsengisoli</name>
    <dbReference type="NCBI Taxonomy" id="363840"/>
    <lineage>
        <taxon>Bacteria</taxon>
        <taxon>Pseudomonadati</taxon>
        <taxon>Pseudomonadota</taxon>
        <taxon>Alphaproteobacteria</taxon>
        <taxon>Rhodospirillales</taxon>
        <taxon>Rhodospirillaceae</taxon>
        <taxon>Inquilinus</taxon>
    </lineage>
</organism>
<dbReference type="Gene3D" id="3.40.50.720">
    <property type="entry name" value="NAD(P)-binding Rossmann-like Domain"/>
    <property type="match status" value="1"/>
</dbReference>
<accession>A0ABU1JI53</accession>
<comment type="caution">
    <text evidence="3">The sequence shown here is derived from an EMBL/GenBank/DDBJ whole genome shotgun (WGS) entry which is preliminary data.</text>
</comment>
<comment type="similarity">
    <text evidence="1">Belongs to the short-chain dehydrogenases/reductases (SDR) family.</text>
</comment>
<keyword evidence="3" id="KW-0560">Oxidoreductase</keyword>
<proteinExistence type="inferred from homology"/>
<evidence type="ECO:0000313" key="3">
    <source>
        <dbReference type="EMBL" id="MDR6288038.1"/>
    </source>
</evidence>
<name>A0ABU1JI53_9PROT</name>
<protein>
    <submittedName>
        <fullName evidence="3">3-oxoacyl-[acyl-carrier protein] reductase</fullName>
        <ecNumber evidence="3">1.1.1.100</ecNumber>
    </submittedName>
</protein>
<dbReference type="GO" id="GO:0004316">
    <property type="term" value="F:3-oxoacyl-[acyl-carrier-protein] reductase (NADPH) activity"/>
    <property type="evidence" value="ECO:0007669"/>
    <property type="project" value="UniProtKB-EC"/>
</dbReference>
<keyword evidence="4" id="KW-1185">Reference proteome</keyword>
<dbReference type="RefSeq" id="WP_309791976.1">
    <property type="nucleotide sequence ID" value="NZ_JAVDPW010000001.1"/>
</dbReference>
<dbReference type="SMART" id="SM00822">
    <property type="entry name" value="PKS_KR"/>
    <property type="match status" value="1"/>
</dbReference>
<evidence type="ECO:0000259" key="2">
    <source>
        <dbReference type="SMART" id="SM00822"/>
    </source>
</evidence>
<dbReference type="InterPro" id="IPR036291">
    <property type="entry name" value="NAD(P)-bd_dom_sf"/>
</dbReference>
<dbReference type="Proteomes" id="UP001262410">
    <property type="component" value="Unassembled WGS sequence"/>
</dbReference>
<dbReference type="InterPro" id="IPR057326">
    <property type="entry name" value="KR_dom"/>
</dbReference>
<dbReference type="Pfam" id="PF13561">
    <property type="entry name" value="adh_short_C2"/>
    <property type="match status" value="1"/>
</dbReference>
<dbReference type="PANTHER" id="PTHR42879:SF2">
    <property type="entry name" value="3-OXOACYL-[ACYL-CARRIER-PROTEIN] REDUCTASE FABG"/>
    <property type="match status" value="1"/>
</dbReference>
<dbReference type="EMBL" id="JAVDPW010000001">
    <property type="protein sequence ID" value="MDR6288038.1"/>
    <property type="molecule type" value="Genomic_DNA"/>
</dbReference>